<dbReference type="InterPro" id="IPR029016">
    <property type="entry name" value="GAF-like_dom_sf"/>
</dbReference>
<dbReference type="Proteomes" id="UP001301797">
    <property type="component" value="Chromosome"/>
</dbReference>
<dbReference type="SMART" id="SM00065">
    <property type="entry name" value="GAF"/>
    <property type="match status" value="1"/>
</dbReference>
<dbReference type="InterPro" id="IPR005467">
    <property type="entry name" value="His_kinase_dom"/>
</dbReference>
<dbReference type="KEGG" id="mefw:F1737_08225"/>
<dbReference type="PANTHER" id="PTHR43711">
    <property type="entry name" value="TWO-COMPONENT HISTIDINE KINASE"/>
    <property type="match status" value="1"/>
</dbReference>
<dbReference type="GO" id="GO:0000160">
    <property type="term" value="P:phosphorelay signal transduction system"/>
    <property type="evidence" value="ECO:0007669"/>
    <property type="project" value="UniProtKB-KW"/>
</dbReference>
<sequence>MPDYIPDHENLKKFLDDMDLPYIIADADHRIVCAGKEVSLITGGGMDLFEGNSLYSPDVGIFDKNEIKPVIDNLIYDEESFSSRVLCRFQSIDGLKYISADLRKIPGKNFSEKMIMITLRDDTERNEAILDIRTLNRKLHIINQIMNASVSAKTPSDALNNVVSKTVELMEFDAGALYCIDKNNKKADLTSYYGLYQLYFPKVLTPDICRPPHNEVFLNKKPCYLEEYLGVPHEEGEMGVFSVASVPVTVDGKVIGSLNIATSSFHKFSPEEKETLEAIGQHTGGIIRSAYLQEDLIRANENANLYLDIMMHDISNANMISMGYAELLSDVGGETSENSRKAICGIEKSIDIINNVSIIRKCRDDLPELKSLSVDEVIGREMSHLPDADFDYTSCGFRVLADELLNEVFANLFGNSVKFGGSDVKIYVDCKDCGDYLRVSVADDGPGIFDEQKPVVFERFSKGKLNKSGKGLGLCIVKMVLERYGSDIFVTDRIEGDFSSGAKFVFDLKKL</sequence>
<dbReference type="Pfam" id="PF13185">
    <property type="entry name" value="GAF_2"/>
    <property type="match status" value="1"/>
</dbReference>
<dbReference type="SUPFAM" id="SSF55874">
    <property type="entry name" value="ATPase domain of HSP90 chaperone/DNA topoisomerase II/histidine kinase"/>
    <property type="match status" value="1"/>
</dbReference>
<dbReference type="InterPro" id="IPR036890">
    <property type="entry name" value="HATPase_C_sf"/>
</dbReference>
<dbReference type="GO" id="GO:0004673">
    <property type="term" value="F:protein histidine kinase activity"/>
    <property type="evidence" value="ECO:0007669"/>
    <property type="project" value="UniProtKB-EC"/>
</dbReference>
<comment type="catalytic activity">
    <reaction evidence="1">
        <text>ATP + protein L-histidine = ADP + protein N-phospho-L-histidine.</text>
        <dbReference type="EC" id="2.7.13.3"/>
    </reaction>
</comment>
<evidence type="ECO:0000256" key="4">
    <source>
        <dbReference type="ARBA" id="ARBA00022777"/>
    </source>
</evidence>
<name>A0AA97FD49_9EURY</name>
<protein>
    <recommendedName>
        <fullName evidence="2">histidine kinase</fullName>
        <ecNumber evidence="2">2.7.13.3</ecNumber>
    </recommendedName>
</protein>
<dbReference type="CDD" id="cd00075">
    <property type="entry name" value="HATPase"/>
    <property type="match status" value="1"/>
</dbReference>
<dbReference type="RefSeq" id="WP_317136101.1">
    <property type="nucleotide sequence ID" value="NZ_CP043875.1"/>
</dbReference>
<dbReference type="InterPro" id="IPR050736">
    <property type="entry name" value="Sensor_HK_Regulatory"/>
</dbReference>
<dbReference type="InterPro" id="IPR003018">
    <property type="entry name" value="GAF"/>
</dbReference>
<dbReference type="SMART" id="SM00387">
    <property type="entry name" value="HATPase_c"/>
    <property type="match status" value="1"/>
</dbReference>
<dbReference type="GeneID" id="85230142"/>
<evidence type="ECO:0000313" key="7">
    <source>
        <dbReference type="EMBL" id="WOF16677.1"/>
    </source>
</evidence>
<evidence type="ECO:0000256" key="3">
    <source>
        <dbReference type="ARBA" id="ARBA00022679"/>
    </source>
</evidence>
<keyword evidence="5" id="KW-0902">Two-component regulatory system</keyword>
<dbReference type="PANTHER" id="PTHR43711:SF1">
    <property type="entry name" value="HISTIDINE KINASE 1"/>
    <property type="match status" value="1"/>
</dbReference>
<dbReference type="Gene3D" id="3.30.450.40">
    <property type="match status" value="1"/>
</dbReference>
<dbReference type="PROSITE" id="PS50109">
    <property type="entry name" value="HIS_KIN"/>
    <property type="match status" value="1"/>
</dbReference>
<reference evidence="7 8" key="1">
    <citation type="submission" date="2019-09" db="EMBL/GenBank/DDBJ databases">
        <title>The complete genome of Methanoplanus sp. FWC-SCC4.</title>
        <authorList>
            <person name="Chen S.-C."/>
            <person name="Zhou Y.-Z."/>
            <person name="Lai M.-C."/>
        </authorList>
    </citation>
    <scope>NUCLEOTIDE SEQUENCE [LARGE SCALE GENOMIC DNA]</scope>
    <source>
        <strain evidence="7 8">FWC-SCC4</strain>
    </source>
</reference>
<dbReference type="EMBL" id="CP043875">
    <property type="protein sequence ID" value="WOF16677.1"/>
    <property type="molecule type" value="Genomic_DNA"/>
</dbReference>
<feature type="domain" description="Histidine kinase" evidence="6">
    <location>
        <begin position="405"/>
        <end position="511"/>
    </location>
</feature>
<evidence type="ECO:0000259" key="6">
    <source>
        <dbReference type="PROSITE" id="PS50109"/>
    </source>
</evidence>
<evidence type="ECO:0000256" key="5">
    <source>
        <dbReference type="ARBA" id="ARBA00023012"/>
    </source>
</evidence>
<keyword evidence="3" id="KW-0808">Transferase</keyword>
<dbReference type="Gene3D" id="3.30.565.10">
    <property type="entry name" value="Histidine kinase-like ATPase, C-terminal domain"/>
    <property type="match status" value="1"/>
</dbReference>
<dbReference type="PRINTS" id="PR00344">
    <property type="entry name" value="BCTRLSENSOR"/>
</dbReference>
<evidence type="ECO:0000256" key="2">
    <source>
        <dbReference type="ARBA" id="ARBA00012438"/>
    </source>
</evidence>
<dbReference type="Pfam" id="PF02518">
    <property type="entry name" value="HATPase_c"/>
    <property type="match status" value="1"/>
</dbReference>
<dbReference type="InterPro" id="IPR003594">
    <property type="entry name" value="HATPase_dom"/>
</dbReference>
<evidence type="ECO:0000256" key="1">
    <source>
        <dbReference type="ARBA" id="ARBA00000085"/>
    </source>
</evidence>
<gene>
    <name evidence="7" type="ORF">F1737_08225</name>
</gene>
<evidence type="ECO:0000313" key="8">
    <source>
        <dbReference type="Proteomes" id="UP001301797"/>
    </source>
</evidence>
<dbReference type="EC" id="2.7.13.3" evidence="2"/>
<dbReference type="InterPro" id="IPR004358">
    <property type="entry name" value="Sig_transdc_His_kin-like_C"/>
</dbReference>
<dbReference type="SUPFAM" id="SSF55781">
    <property type="entry name" value="GAF domain-like"/>
    <property type="match status" value="1"/>
</dbReference>
<keyword evidence="8" id="KW-1185">Reference proteome</keyword>
<accession>A0AA97FD49</accession>
<dbReference type="AlphaFoldDB" id="A0AA97FD49"/>
<proteinExistence type="predicted"/>
<keyword evidence="4" id="KW-0418">Kinase</keyword>
<organism evidence="7 8">
    <name type="scientific">Methanochimaera problematica</name>
    <dbReference type="NCBI Taxonomy" id="2609417"/>
    <lineage>
        <taxon>Archaea</taxon>
        <taxon>Methanobacteriati</taxon>
        <taxon>Methanobacteriota</taxon>
        <taxon>Stenosarchaea group</taxon>
        <taxon>Methanomicrobia</taxon>
        <taxon>Methanomicrobiales</taxon>
        <taxon>Methanomicrobiaceae</taxon>
        <taxon>Methanochimaera</taxon>
    </lineage>
</organism>